<keyword evidence="2" id="KW-0805">Transcription regulation</keyword>
<dbReference type="SUPFAM" id="SSF88659">
    <property type="entry name" value="Sigma3 and sigma4 domains of RNA polymerase sigma factors"/>
    <property type="match status" value="1"/>
</dbReference>
<dbReference type="GO" id="GO:0006352">
    <property type="term" value="P:DNA-templated transcription initiation"/>
    <property type="evidence" value="ECO:0007669"/>
    <property type="project" value="InterPro"/>
</dbReference>
<dbReference type="Gene3D" id="1.10.10.10">
    <property type="entry name" value="Winged helix-like DNA-binding domain superfamily/Winged helix DNA-binding domain"/>
    <property type="match status" value="1"/>
</dbReference>
<dbReference type="Proteomes" id="UP000292424">
    <property type="component" value="Chromosome"/>
</dbReference>
<dbReference type="InterPro" id="IPR013249">
    <property type="entry name" value="RNA_pol_sigma70_r4_t2"/>
</dbReference>
<dbReference type="OrthoDB" id="9150024at2"/>
<dbReference type="PANTHER" id="PTHR43133:SF46">
    <property type="entry name" value="RNA POLYMERASE SIGMA-70 FACTOR ECF SUBFAMILY"/>
    <property type="match status" value="1"/>
</dbReference>
<evidence type="ECO:0000256" key="4">
    <source>
        <dbReference type="ARBA" id="ARBA00023163"/>
    </source>
</evidence>
<reference evidence="6 7" key="1">
    <citation type="submission" date="2019-09" db="EMBL/GenBank/DDBJ databases">
        <title>Complete genome sequence of Arachidicoccus sp. B3-10 isolated from apple orchard soil.</title>
        <authorList>
            <person name="Kim H.S."/>
            <person name="Han K.-I."/>
            <person name="Suh M.K."/>
            <person name="Lee K.C."/>
            <person name="Eom M.K."/>
            <person name="Kim J.-S."/>
            <person name="Kang S.W."/>
            <person name="Sin Y."/>
            <person name="Lee J.-S."/>
        </authorList>
    </citation>
    <scope>NUCLEOTIDE SEQUENCE [LARGE SCALE GENOMIC DNA]</scope>
    <source>
        <strain evidence="6 7">B3-10</strain>
    </source>
</reference>
<comment type="similarity">
    <text evidence="1">Belongs to the sigma-70 factor family. ECF subfamily.</text>
</comment>
<dbReference type="CDD" id="cd06171">
    <property type="entry name" value="Sigma70_r4"/>
    <property type="match status" value="1"/>
</dbReference>
<dbReference type="Pfam" id="PF08281">
    <property type="entry name" value="Sigma70_r4_2"/>
    <property type="match status" value="1"/>
</dbReference>
<evidence type="ECO:0000256" key="1">
    <source>
        <dbReference type="ARBA" id="ARBA00010641"/>
    </source>
</evidence>
<dbReference type="GO" id="GO:0003677">
    <property type="term" value="F:DNA binding"/>
    <property type="evidence" value="ECO:0007669"/>
    <property type="project" value="InterPro"/>
</dbReference>
<organism evidence="6 7">
    <name type="scientific">Rhizosphaericola mali</name>
    <dbReference type="NCBI Taxonomy" id="2545455"/>
    <lineage>
        <taxon>Bacteria</taxon>
        <taxon>Pseudomonadati</taxon>
        <taxon>Bacteroidota</taxon>
        <taxon>Chitinophagia</taxon>
        <taxon>Chitinophagales</taxon>
        <taxon>Chitinophagaceae</taxon>
        <taxon>Rhizosphaericola</taxon>
    </lineage>
</organism>
<evidence type="ECO:0000256" key="2">
    <source>
        <dbReference type="ARBA" id="ARBA00023015"/>
    </source>
</evidence>
<accession>A0A5P2G5H9</accession>
<dbReference type="InterPro" id="IPR039425">
    <property type="entry name" value="RNA_pol_sigma-70-like"/>
</dbReference>
<evidence type="ECO:0000313" key="6">
    <source>
        <dbReference type="EMBL" id="QES88363.1"/>
    </source>
</evidence>
<dbReference type="GO" id="GO:0016987">
    <property type="term" value="F:sigma factor activity"/>
    <property type="evidence" value="ECO:0007669"/>
    <property type="project" value="UniProtKB-KW"/>
</dbReference>
<dbReference type="InterPro" id="IPR013324">
    <property type="entry name" value="RNA_pol_sigma_r3/r4-like"/>
</dbReference>
<keyword evidence="7" id="KW-1185">Reference proteome</keyword>
<feature type="domain" description="RNA polymerase sigma factor 70 region 4 type 2" evidence="5">
    <location>
        <begin position="126"/>
        <end position="175"/>
    </location>
</feature>
<dbReference type="AlphaFoldDB" id="A0A5P2G5H9"/>
<sequence>METTIDITKTWYSFKEGNSEAFASLYNHFYPQIFEYGIRKGYSNENISNAIQDLFLHLWETRKKLPIPEKPLFYLFRSFSNHLINIQNSKQGKINYVNEEIFLLKYDATSEMDNLFKDEQNIQIKKVIQELNELPAKQKEFIFLKYFAELEYDEIAELMNITTRAVYKLNYRALDSLKEKLSTNKENLLALFILMKTLYKF</sequence>
<gene>
    <name evidence="6" type="ORF">E0W69_006710</name>
</gene>
<dbReference type="InterPro" id="IPR014284">
    <property type="entry name" value="RNA_pol_sigma-70_dom"/>
</dbReference>
<dbReference type="PANTHER" id="PTHR43133">
    <property type="entry name" value="RNA POLYMERASE ECF-TYPE SIGMA FACTO"/>
    <property type="match status" value="1"/>
</dbReference>
<protein>
    <submittedName>
        <fullName evidence="6">Sigma-70 family RNA polymerase sigma factor</fullName>
    </submittedName>
</protein>
<evidence type="ECO:0000259" key="5">
    <source>
        <dbReference type="Pfam" id="PF08281"/>
    </source>
</evidence>
<evidence type="ECO:0000313" key="7">
    <source>
        <dbReference type="Proteomes" id="UP000292424"/>
    </source>
</evidence>
<keyword evidence="4" id="KW-0804">Transcription</keyword>
<dbReference type="NCBIfam" id="TIGR02937">
    <property type="entry name" value="sigma70-ECF"/>
    <property type="match status" value="1"/>
</dbReference>
<proteinExistence type="inferred from homology"/>
<dbReference type="EMBL" id="CP044016">
    <property type="protein sequence ID" value="QES88363.1"/>
    <property type="molecule type" value="Genomic_DNA"/>
</dbReference>
<name>A0A5P2G5H9_9BACT</name>
<dbReference type="InterPro" id="IPR013325">
    <property type="entry name" value="RNA_pol_sigma_r2"/>
</dbReference>
<keyword evidence="3" id="KW-0731">Sigma factor</keyword>
<dbReference type="KEGG" id="arac:E0W69_006710"/>
<dbReference type="InterPro" id="IPR036388">
    <property type="entry name" value="WH-like_DNA-bd_sf"/>
</dbReference>
<dbReference type="Gene3D" id="1.10.1740.10">
    <property type="match status" value="1"/>
</dbReference>
<evidence type="ECO:0000256" key="3">
    <source>
        <dbReference type="ARBA" id="ARBA00023082"/>
    </source>
</evidence>
<dbReference type="SUPFAM" id="SSF88946">
    <property type="entry name" value="Sigma2 domain of RNA polymerase sigma factors"/>
    <property type="match status" value="1"/>
</dbReference>
<dbReference type="RefSeq" id="WP_131329251.1">
    <property type="nucleotide sequence ID" value="NZ_CP044016.1"/>
</dbReference>